<gene>
    <name evidence="1" type="ORF">ERS008198_03406</name>
</gene>
<dbReference type="EMBL" id="CQPA01000032">
    <property type="protein sequence ID" value="CNU72017.1"/>
    <property type="molecule type" value="Genomic_DNA"/>
</dbReference>
<name>A0A655DLG0_SALET</name>
<sequence>MSCPSCTREPTPYLPMVKAIAPNAPIGARRMIILMMPKMTCEKLSITLKMSWPLLPKRCSAKPNNTANSKTCRMLPLANAPITLPGMTSIRKAIMPCSLACAA</sequence>
<proteinExistence type="predicted"/>
<dbReference type="Proteomes" id="UP000041314">
    <property type="component" value="Unassembled WGS sequence"/>
</dbReference>
<evidence type="ECO:0000313" key="1">
    <source>
        <dbReference type="EMBL" id="CNU72017.1"/>
    </source>
</evidence>
<evidence type="ECO:0000313" key="2">
    <source>
        <dbReference type="Proteomes" id="UP000041314"/>
    </source>
</evidence>
<organism evidence="1 2">
    <name type="scientific">Salmonella enterica subsp. enterica serovar Bovismorbificans</name>
    <dbReference type="NCBI Taxonomy" id="58097"/>
    <lineage>
        <taxon>Bacteria</taxon>
        <taxon>Pseudomonadati</taxon>
        <taxon>Pseudomonadota</taxon>
        <taxon>Gammaproteobacteria</taxon>
        <taxon>Enterobacterales</taxon>
        <taxon>Enterobacteriaceae</taxon>
        <taxon>Salmonella</taxon>
    </lineage>
</organism>
<reference evidence="1 2" key="1">
    <citation type="submission" date="2015-03" db="EMBL/GenBank/DDBJ databases">
        <authorList>
            <consortium name="Pathogen Informatics"/>
        </authorList>
    </citation>
    <scope>NUCLEOTIDE SEQUENCE [LARGE SCALE GENOMIC DNA]</scope>
    <source>
        <strain evidence="1 2">A1104</strain>
    </source>
</reference>
<protein>
    <submittedName>
        <fullName evidence="1">Uncharacterized protein</fullName>
    </submittedName>
</protein>
<dbReference type="AlphaFoldDB" id="A0A655DLG0"/>
<accession>A0A655DLG0</accession>